<dbReference type="EMBL" id="PVUE01000005">
    <property type="protein sequence ID" value="PRZ42402.1"/>
    <property type="molecule type" value="Genomic_DNA"/>
</dbReference>
<gene>
    <name evidence="1" type="ORF">CLV47_10520</name>
</gene>
<name>A0A2T1A1C1_9ACTN</name>
<proteinExistence type="predicted"/>
<dbReference type="PANTHER" id="PTHR34846">
    <property type="entry name" value="4-CARBOXYMUCONOLACTONE DECARBOXYLASE FAMILY PROTEIN (AFU_ORTHOLOGUE AFUA_6G11590)"/>
    <property type="match status" value="1"/>
</dbReference>
<dbReference type="SUPFAM" id="SSF69118">
    <property type="entry name" value="AhpD-like"/>
    <property type="match status" value="1"/>
</dbReference>
<keyword evidence="2" id="KW-1185">Reference proteome</keyword>
<organism evidence="1 2">
    <name type="scientific">Antricoccus suffuscus</name>
    <dbReference type="NCBI Taxonomy" id="1629062"/>
    <lineage>
        <taxon>Bacteria</taxon>
        <taxon>Bacillati</taxon>
        <taxon>Actinomycetota</taxon>
        <taxon>Actinomycetes</taxon>
        <taxon>Geodermatophilales</taxon>
        <taxon>Antricoccaceae</taxon>
        <taxon>Antricoccus</taxon>
    </lineage>
</organism>
<dbReference type="Proteomes" id="UP000237752">
    <property type="component" value="Unassembled WGS sequence"/>
</dbReference>
<dbReference type="AlphaFoldDB" id="A0A2T1A1C1"/>
<comment type="caution">
    <text evidence="1">The sequence shown here is derived from an EMBL/GenBank/DDBJ whole genome shotgun (WGS) entry which is preliminary data.</text>
</comment>
<reference evidence="1 2" key="1">
    <citation type="submission" date="2018-03" db="EMBL/GenBank/DDBJ databases">
        <title>Genomic Encyclopedia of Archaeal and Bacterial Type Strains, Phase II (KMG-II): from individual species to whole genera.</title>
        <authorList>
            <person name="Goeker M."/>
        </authorList>
    </citation>
    <scope>NUCLEOTIDE SEQUENCE [LARGE SCALE GENOMIC DNA]</scope>
    <source>
        <strain evidence="1 2">DSM 100065</strain>
    </source>
</reference>
<evidence type="ECO:0000313" key="1">
    <source>
        <dbReference type="EMBL" id="PRZ42402.1"/>
    </source>
</evidence>
<protein>
    <submittedName>
        <fullName evidence="1">4-carboxymuconolactone decarboxylase</fullName>
    </submittedName>
</protein>
<dbReference type="PANTHER" id="PTHR34846:SF11">
    <property type="entry name" value="4-CARBOXYMUCONOLACTONE DECARBOXYLASE FAMILY PROTEIN (AFU_ORTHOLOGUE AFUA_6G11590)"/>
    <property type="match status" value="1"/>
</dbReference>
<sequence>MAVGWHTRGMTTPPVLTPIPEADLTDEQRALYDAILDGRKPISKNTSLTADKGELRGPFDPLLRAPKVGHAVQQLGLALRHQTDLPPAATETAILTAAIHHEAEFEWYAHANIVRTRKLITEEDIDRIRKNTQPEEADAALAWKAATALLKMKPLDAQLVSEVTDRWGEQGLVELTCMVGHYTHLALLMHALNITPPVPSDMRG</sequence>
<accession>A0A2T1A1C1</accession>
<dbReference type="InterPro" id="IPR029032">
    <property type="entry name" value="AhpD-like"/>
</dbReference>
<dbReference type="Gene3D" id="1.20.1290.10">
    <property type="entry name" value="AhpD-like"/>
    <property type="match status" value="1"/>
</dbReference>
<evidence type="ECO:0000313" key="2">
    <source>
        <dbReference type="Proteomes" id="UP000237752"/>
    </source>
</evidence>